<dbReference type="OrthoDB" id="9809741at2"/>
<accession>A0A5M6ILT5</accession>
<evidence type="ECO:0000256" key="6">
    <source>
        <dbReference type="ARBA" id="ARBA00024536"/>
    </source>
</evidence>
<evidence type="ECO:0000256" key="3">
    <source>
        <dbReference type="ARBA" id="ARBA00023133"/>
    </source>
</evidence>
<dbReference type="EC" id="4.98.1.1" evidence="7 8"/>
<dbReference type="SUPFAM" id="SSF53800">
    <property type="entry name" value="Chelatase"/>
    <property type="match status" value="1"/>
</dbReference>
<evidence type="ECO:0000256" key="7">
    <source>
        <dbReference type="HAMAP-Rule" id="MF_00323"/>
    </source>
</evidence>
<dbReference type="InterPro" id="IPR001015">
    <property type="entry name" value="Ferrochelatase"/>
</dbReference>
<comment type="function">
    <text evidence="7 8">Catalyzes the ferrous insertion into protoporphyrin IX.</text>
</comment>
<dbReference type="GO" id="GO:0046872">
    <property type="term" value="F:metal ion binding"/>
    <property type="evidence" value="ECO:0007669"/>
    <property type="project" value="UniProtKB-KW"/>
</dbReference>
<dbReference type="AlphaFoldDB" id="A0A5M6ILT5"/>
<comment type="catalytic activity">
    <reaction evidence="7 8">
        <text>heme b + 2 H(+) = protoporphyrin IX + Fe(2+)</text>
        <dbReference type="Rhea" id="RHEA:22584"/>
        <dbReference type="ChEBI" id="CHEBI:15378"/>
        <dbReference type="ChEBI" id="CHEBI:29033"/>
        <dbReference type="ChEBI" id="CHEBI:57306"/>
        <dbReference type="ChEBI" id="CHEBI:60344"/>
        <dbReference type="EC" id="4.98.1.1"/>
    </reaction>
</comment>
<keyword evidence="7" id="KW-0479">Metal-binding</keyword>
<dbReference type="Proteomes" id="UP000325255">
    <property type="component" value="Unassembled WGS sequence"/>
</dbReference>
<dbReference type="UniPathway" id="UPA00252">
    <property type="reaction ID" value="UER00325"/>
</dbReference>
<dbReference type="PANTHER" id="PTHR11108">
    <property type="entry name" value="FERROCHELATASE"/>
    <property type="match status" value="1"/>
</dbReference>
<evidence type="ECO:0000256" key="8">
    <source>
        <dbReference type="RuleBase" id="RU000607"/>
    </source>
</evidence>
<dbReference type="HAMAP" id="MF_00323">
    <property type="entry name" value="Ferrochelatase"/>
    <property type="match status" value="1"/>
</dbReference>
<dbReference type="InterPro" id="IPR019772">
    <property type="entry name" value="Ferrochelatase_AS"/>
</dbReference>
<dbReference type="CDD" id="cd03411">
    <property type="entry name" value="Ferrochelatase_N"/>
    <property type="match status" value="1"/>
</dbReference>
<comment type="pathway">
    <text evidence="7 8">Porphyrin-containing compound metabolism; protoheme biosynthesis; protoheme from protoporphyrin-IX: step 1/1.</text>
</comment>
<comment type="subcellular location">
    <subcellularLocation>
        <location evidence="7 8">Cytoplasm</location>
    </subcellularLocation>
</comment>
<dbReference type="RefSeq" id="WP_150044954.1">
    <property type="nucleotide sequence ID" value="NZ_OW485601.1"/>
</dbReference>
<dbReference type="InterPro" id="IPR033644">
    <property type="entry name" value="Ferrochelatase_C"/>
</dbReference>
<keyword evidence="7 8" id="KW-0963">Cytoplasm</keyword>
<dbReference type="PANTHER" id="PTHR11108:SF1">
    <property type="entry name" value="FERROCHELATASE, MITOCHONDRIAL"/>
    <property type="match status" value="1"/>
</dbReference>
<dbReference type="InterPro" id="IPR033659">
    <property type="entry name" value="Ferrochelatase_N"/>
</dbReference>
<proteinExistence type="inferred from homology"/>
<comment type="caution">
    <text evidence="9">The sequence shown here is derived from an EMBL/GenBank/DDBJ whole genome shotgun (WGS) entry which is preliminary data.</text>
</comment>
<evidence type="ECO:0000256" key="5">
    <source>
        <dbReference type="ARBA" id="ARBA00023244"/>
    </source>
</evidence>
<gene>
    <name evidence="7 9" type="primary">hemH</name>
    <name evidence="9" type="ORF">F1189_27325</name>
</gene>
<evidence type="ECO:0000256" key="2">
    <source>
        <dbReference type="ARBA" id="ARBA00023004"/>
    </source>
</evidence>
<dbReference type="CDD" id="cd00419">
    <property type="entry name" value="Ferrochelatase_C"/>
    <property type="match status" value="1"/>
</dbReference>
<dbReference type="GO" id="GO:0005737">
    <property type="term" value="C:cytoplasm"/>
    <property type="evidence" value="ECO:0007669"/>
    <property type="project" value="UniProtKB-SubCell"/>
</dbReference>
<dbReference type="Pfam" id="PF00762">
    <property type="entry name" value="Ferrochelatase"/>
    <property type="match status" value="1"/>
</dbReference>
<evidence type="ECO:0000256" key="1">
    <source>
        <dbReference type="ARBA" id="ARBA00007718"/>
    </source>
</evidence>
<dbReference type="GO" id="GO:0004325">
    <property type="term" value="F:ferrochelatase activity"/>
    <property type="evidence" value="ECO:0007669"/>
    <property type="project" value="UniProtKB-UniRule"/>
</dbReference>
<feature type="binding site" evidence="7">
    <location>
        <position position="277"/>
    </location>
    <ligand>
        <name>Fe(2+)</name>
        <dbReference type="ChEBI" id="CHEBI:29033"/>
    </ligand>
</feature>
<dbReference type="NCBIfam" id="TIGR00109">
    <property type="entry name" value="hemH"/>
    <property type="match status" value="1"/>
</dbReference>
<dbReference type="PROSITE" id="PS00534">
    <property type="entry name" value="FERROCHELATASE"/>
    <property type="match status" value="1"/>
</dbReference>
<comment type="catalytic activity">
    <reaction evidence="6">
        <text>Fe-coproporphyrin III + 2 H(+) = coproporphyrin III + Fe(2+)</text>
        <dbReference type="Rhea" id="RHEA:49572"/>
        <dbReference type="ChEBI" id="CHEBI:15378"/>
        <dbReference type="ChEBI" id="CHEBI:29033"/>
        <dbReference type="ChEBI" id="CHEBI:68438"/>
        <dbReference type="ChEBI" id="CHEBI:131725"/>
        <dbReference type="EC" id="4.99.1.9"/>
    </reaction>
    <physiologicalReaction direction="right-to-left" evidence="6">
        <dbReference type="Rhea" id="RHEA:49574"/>
    </physiologicalReaction>
</comment>
<evidence type="ECO:0000313" key="10">
    <source>
        <dbReference type="Proteomes" id="UP000325255"/>
    </source>
</evidence>
<dbReference type="EMBL" id="VWPK01000067">
    <property type="protein sequence ID" value="KAA5608819.1"/>
    <property type="molecule type" value="Genomic_DNA"/>
</dbReference>
<feature type="binding site" evidence="7">
    <location>
        <position position="197"/>
    </location>
    <ligand>
        <name>Fe(2+)</name>
        <dbReference type="ChEBI" id="CHEBI:29033"/>
    </ligand>
</feature>
<evidence type="ECO:0000256" key="4">
    <source>
        <dbReference type="ARBA" id="ARBA00023239"/>
    </source>
</evidence>
<keyword evidence="2 7" id="KW-0408">Iron</keyword>
<protein>
    <recommendedName>
        <fullName evidence="7 8">Ferrochelatase</fullName>
        <ecNumber evidence="7 8">4.98.1.1</ecNumber>
    </recommendedName>
    <alternativeName>
        <fullName evidence="7">Heme synthase</fullName>
    </alternativeName>
    <alternativeName>
        <fullName evidence="7">Protoheme ferro-lyase</fullName>
    </alternativeName>
</protein>
<reference evidence="9 10" key="1">
    <citation type="submission" date="2019-09" db="EMBL/GenBank/DDBJ databases">
        <title>Genome sequence of Rhodovastum atsumiense, a diverse member of the Acetobacteraceae family of non-sulfur purple photosynthetic bacteria.</title>
        <authorList>
            <person name="Meyer T."/>
            <person name="Kyndt J."/>
        </authorList>
    </citation>
    <scope>NUCLEOTIDE SEQUENCE [LARGE SCALE GENOMIC DNA]</scope>
    <source>
        <strain evidence="9 10">DSM 21279</strain>
    </source>
</reference>
<evidence type="ECO:0000313" key="9">
    <source>
        <dbReference type="EMBL" id="KAA5608819.1"/>
    </source>
</evidence>
<sequence length="358" mass="39825">MTKPRVAIVLFNLGGPDRPESIRPFLVNLFTDPAILRVNPFLRPFLARIIARARVRPATENYARLGGRSPLLELTEQQARALEDALPDMDVRCFIAMRYWHPMSEETARAVAAWDPDEIMLLPLYPQYSTTTTGSSLTAWREAAAQVGLFKPTVSLCCYYADDDFIRAEAALVRRAWDAARAELGPDVPLRILFSAHGLPKIIIQEGDPYQFQVELSVSGVVQRLGIRGLDYVVCYQSRATPQEWLAPSTEDELERAGRDKVAVLVVPIAFVSEHSETLVELDVEYKELAEQVGVPHYFRAPTQNADPGFIKALAALVRRSLGFGNGTCSFVGGRTCAGHHRDCPFAQSDPRERLGVT</sequence>
<comment type="similarity">
    <text evidence="1 7 8">Belongs to the ferrochelatase family.</text>
</comment>
<keyword evidence="3 7" id="KW-0350">Heme biosynthesis</keyword>
<organism evidence="9 10">
    <name type="scientific">Rhodovastum atsumiense</name>
    <dbReference type="NCBI Taxonomy" id="504468"/>
    <lineage>
        <taxon>Bacteria</taxon>
        <taxon>Pseudomonadati</taxon>
        <taxon>Pseudomonadota</taxon>
        <taxon>Alphaproteobacteria</taxon>
        <taxon>Acetobacterales</taxon>
        <taxon>Acetobacteraceae</taxon>
        <taxon>Rhodovastum</taxon>
    </lineage>
</organism>
<keyword evidence="4 7" id="KW-0456">Lyase</keyword>
<dbReference type="GO" id="GO:0006783">
    <property type="term" value="P:heme biosynthetic process"/>
    <property type="evidence" value="ECO:0007669"/>
    <property type="project" value="UniProtKB-UniRule"/>
</dbReference>
<keyword evidence="10" id="KW-1185">Reference proteome</keyword>
<name>A0A5M6ILT5_9PROT</name>
<keyword evidence="5 7" id="KW-0627">Porphyrin biosynthesis</keyword>
<dbReference type="Gene3D" id="3.40.50.1400">
    <property type="match status" value="2"/>
</dbReference>